<dbReference type="EMBL" id="DACRBY010000062">
    <property type="protein sequence ID" value="HAS8542891.1"/>
    <property type="molecule type" value="Genomic_DNA"/>
</dbReference>
<feature type="domain" description="GIY-YIG" evidence="1">
    <location>
        <begin position="22"/>
        <end position="112"/>
    </location>
</feature>
<dbReference type="InterPro" id="IPR035901">
    <property type="entry name" value="GIY-YIG_endonuc_sf"/>
</dbReference>
<name>A0A8H9TI07_VIBVL</name>
<evidence type="ECO:0000313" key="2">
    <source>
        <dbReference type="EMBL" id="HAS8542891.1"/>
    </source>
</evidence>
<dbReference type="InterPro" id="IPR000305">
    <property type="entry name" value="GIY-YIG_endonuc"/>
</dbReference>
<dbReference type="Proteomes" id="UP000863257">
    <property type="component" value="Unassembled WGS sequence"/>
</dbReference>
<evidence type="ECO:0000259" key="1">
    <source>
        <dbReference type="PROSITE" id="PS50164"/>
    </source>
</evidence>
<dbReference type="SUPFAM" id="SSF82771">
    <property type="entry name" value="GIY-YIG endonuclease"/>
    <property type="match status" value="1"/>
</dbReference>
<dbReference type="PROSITE" id="PS50164">
    <property type="entry name" value="GIY_YIG"/>
    <property type="match status" value="1"/>
</dbReference>
<reference evidence="2" key="2">
    <citation type="submission" date="2019-01" db="EMBL/GenBank/DDBJ databases">
        <authorList>
            <consortium name="NCBI Pathogen Detection Project"/>
        </authorList>
    </citation>
    <scope>NUCLEOTIDE SEQUENCE</scope>
    <source>
        <strain evidence="2">BCW_3452</strain>
    </source>
</reference>
<reference evidence="2" key="1">
    <citation type="journal article" date="2018" name="Genome Biol.">
        <title>SKESA: strategic k-mer extension for scrupulous assemblies.</title>
        <authorList>
            <person name="Souvorov A."/>
            <person name="Agarwala R."/>
            <person name="Lipman D.J."/>
        </authorList>
    </citation>
    <scope>NUCLEOTIDE SEQUENCE</scope>
    <source>
        <strain evidence="2">BCW_3452</strain>
    </source>
</reference>
<comment type="caution">
    <text evidence="2">The sequence shown here is derived from an EMBL/GenBank/DDBJ whole genome shotgun (WGS) entry which is preliminary data.</text>
</comment>
<dbReference type="RefSeq" id="WP_154186086.1">
    <property type="nucleotide sequence ID" value="NZ_CP035784.1"/>
</dbReference>
<dbReference type="Pfam" id="PF01541">
    <property type="entry name" value="GIY-YIG"/>
    <property type="match status" value="1"/>
</dbReference>
<proteinExistence type="predicted"/>
<sequence length="220" mass="24902">MTAANYLNVTCVNGIVESDLKKFPFLIYLLDTIKGIYIGETKDLVTRWHFHNNSALKEGVDRGCNDNLKEALKYGNVKVYIIATARTEEEARAIEALAIQYYGASLNSRKEVILPNVRAYFNDLDRVSDTVTLKAKRNHGNNDKYCDSDRNLVVCKIVLEKSRKRVLCCQGPHSGIYVECSRSERDKFNIGDLVKIKAVLTYKRDKPYLVAAKTSILTKA</sequence>
<dbReference type="AlphaFoldDB" id="A0A8H9TI07"/>
<protein>
    <submittedName>
        <fullName evidence="2">GIY-YIG nuclease family protein</fullName>
    </submittedName>
</protein>
<gene>
    <name evidence="2" type="ORF">I7730_24275</name>
</gene>
<accession>A0A8H9TI07</accession>
<organism evidence="2">
    <name type="scientific">Vibrio vulnificus</name>
    <dbReference type="NCBI Taxonomy" id="672"/>
    <lineage>
        <taxon>Bacteria</taxon>
        <taxon>Pseudomonadati</taxon>
        <taxon>Pseudomonadota</taxon>
        <taxon>Gammaproteobacteria</taxon>
        <taxon>Vibrionales</taxon>
        <taxon>Vibrionaceae</taxon>
        <taxon>Vibrio</taxon>
    </lineage>
</organism>